<name>A0ABM4VUI1_COFAR</name>
<dbReference type="InterPro" id="IPR043502">
    <property type="entry name" value="DNA/RNA_pol_sf"/>
</dbReference>
<protein>
    <recommendedName>
        <fullName evidence="2">Reverse transcriptase domain-containing protein</fullName>
    </recommendedName>
</protein>
<sequence length="414" mass="47470">MVESLGLPTTRHPNPYRLQWLSEDGEVRVFKQVRIPFSIGTYTDEIVCDVVPMHATHIILGRPWQFDKHVTFDGRANKYTLLHDGKRKVLTPLTPAQVYEDQLLLQRECEQDRQRRKLKAVDPGKGSMGIHDKSPTAPTTRKHNMIIKAKDVRKVVNSNQPILLMISKHVLLDVAELDKALPASIVALLQEFEDVFPDEVPDGLPPIRGIEHQIDLIPGAQLPNKPAYRMGPEETKELQRQVDGLLGKGWVKESLSPCAVSVILVPKKDGTWRMCTDCRAVNAITVKYRHPIPRLDDMLDELDGAIIFTKIDLRSGYHQIRMKEGDEWKIAFKTKHGLYEWLVMPFGLTNAPSTFMRLMNHVLRHFIGKFVIVYFDDILIYSHSEHEHLEHGHQARHGATSKHRSFLVVRRNEE</sequence>
<dbReference type="Gene3D" id="3.10.10.10">
    <property type="entry name" value="HIV Type 1 Reverse Transcriptase, subunit A, domain 1"/>
    <property type="match status" value="1"/>
</dbReference>
<evidence type="ECO:0000313" key="4">
    <source>
        <dbReference type="RefSeq" id="XP_071923190.1"/>
    </source>
</evidence>
<evidence type="ECO:0000259" key="2">
    <source>
        <dbReference type="Pfam" id="PF00078"/>
    </source>
</evidence>
<accession>A0ABM4VUI1</accession>
<dbReference type="Gene3D" id="3.30.70.270">
    <property type="match status" value="1"/>
</dbReference>
<dbReference type="SUPFAM" id="SSF56672">
    <property type="entry name" value="DNA/RNA polymerases"/>
    <property type="match status" value="1"/>
</dbReference>
<dbReference type="InterPro" id="IPR043128">
    <property type="entry name" value="Rev_trsase/Diguanyl_cyclase"/>
</dbReference>
<dbReference type="Pfam" id="PF00078">
    <property type="entry name" value="RVT_1"/>
    <property type="match status" value="1"/>
</dbReference>
<evidence type="ECO:0000313" key="3">
    <source>
        <dbReference type="Proteomes" id="UP001652660"/>
    </source>
</evidence>
<feature type="region of interest" description="Disordered" evidence="1">
    <location>
        <begin position="118"/>
        <end position="139"/>
    </location>
</feature>
<organism evidence="3 4">
    <name type="scientific">Coffea arabica</name>
    <name type="common">Arabian coffee</name>
    <dbReference type="NCBI Taxonomy" id="13443"/>
    <lineage>
        <taxon>Eukaryota</taxon>
        <taxon>Viridiplantae</taxon>
        <taxon>Streptophyta</taxon>
        <taxon>Embryophyta</taxon>
        <taxon>Tracheophyta</taxon>
        <taxon>Spermatophyta</taxon>
        <taxon>Magnoliopsida</taxon>
        <taxon>eudicotyledons</taxon>
        <taxon>Gunneridae</taxon>
        <taxon>Pentapetalae</taxon>
        <taxon>asterids</taxon>
        <taxon>lamiids</taxon>
        <taxon>Gentianales</taxon>
        <taxon>Rubiaceae</taxon>
        <taxon>Ixoroideae</taxon>
        <taxon>Gardenieae complex</taxon>
        <taxon>Bertiereae - Coffeeae clade</taxon>
        <taxon>Coffeeae</taxon>
        <taxon>Coffea</taxon>
    </lineage>
</organism>
<proteinExistence type="predicted"/>
<dbReference type="CDD" id="cd01647">
    <property type="entry name" value="RT_LTR"/>
    <property type="match status" value="1"/>
</dbReference>
<dbReference type="Proteomes" id="UP001652660">
    <property type="component" value="Chromosome 10e"/>
</dbReference>
<dbReference type="PANTHER" id="PTHR35046">
    <property type="entry name" value="ZINC KNUCKLE (CCHC-TYPE) FAMILY PROTEIN"/>
    <property type="match status" value="1"/>
</dbReference>
<dbReference type="PANTHER" id="PTHR35046:SF9">
    <property type="entry name" value="RNA-DIRECTED DNA POLYMERASE"/>
    <property type="match status" value="1"/>
</dbReference>
<dbReference type="InterPro" id="IPR000477">
    <property type="entry name" value="RT_dom"/>
</dbReference>
<dbReference type="CDD" id="cd00303">
    <property type="entry name" value="retropepsin_like"/>
    <property type="match status" value="1"/>
</dbReference>
<gene>
    <name evidence="4" type="primary">LOC140015184</name>
</gene>
<dbReference type="GeneID" id="140015184"/>
<evidence type="ECO:0000256" key="1">
    <source>
        <dbReference type="SAM" id="MobiDB-lite"/>
    </source>
</evidence>
<reference evidence="4" key="1">
    <citation type="submission" date="2025-08" db="UniProtKB">
        <authorList>
            <consortium name="RefSeq"/>
        </authorList>
    </citation>
    <scope>IDENTIFICATION</scope>
    <source>
        <tissue evidence="4">Leaves</tissue>
    </source>
</reference>
<dbReference type="RefSeq" id="XP_071923190.1">
    <property type="nucleotide sequence ID" value="XM_072067089.1"/>
</dbReference>
<keyword evidence="3" id="KW-1185">Reference proteome</keyword>
<feature type="domain" description="Reverse transcriptase" evidence="2">
    <location>
        <begin position="265"/>
        <end position="392"/>
    </location>
</feature>